<feature type="region of interest" description="Disordered" evidence="1">
    <location>
        <begin position="397"/>
        <end position="417"/>
    </location>
</feature>
<feature type="region of interest" description="Disordered" evidence="1">
    <location>
        <begin position="287"/>
        <end position="367"/>
    </location>
</feature>
<evidence type="ECO:0000313" key="2">
    <source>
        <dbReference type="EMBL" id="KAK6336414.1"/>
    </source>
</evidence>
<dbReference type="Proteomes" id="UP001375240">
    <property type="component" value="Unassembled WGS sequence"/>
</dbReference>
<dbReference type="SUPFAM" id="SSF54427">
    <property type="entry name" value="NTF2-like"/>
    <property type="match status" value="1"/>
</dbReference>
<dbReference type="AlphaFoldDB" id="A0AAV9U7Y7"/>
<feature type="region of interest" description="Disordered" evidence="1">
    <location>
        <begin position="237"/>
        <end position="256"/>
    </location>
</feature>
<comment type="caution">
    <text evidence="2">The sequence shown here is derived from an EMBL/GenBank/DDBJ whole genome shotgun (WGS) entry which is preliminary data.</text>
</comment>
<dbReference type="EMBL" id="JAVHNQ010000011">
    <property type="protein sequence ID" value="KAK6336414.1"/>
    <property type="molecule type" value="Genomic_DNA"/>
</dbReference>
<protein>
    <submittedName>
        <fullName evidence="2">Uncharacterized protein</fullName>
    </submittedName>
</protein>
<keyword evidence="3" id="KW-1185">Reference proteome</keyword>
<organism evidence="2 3">
    <name type="scientific">Orbilia brochopaga</name>
    <dbReference type="NCBI Taxonomy" id="3140254"/>
    <lineage>
        <taxon>Eukaryota</taxon>
        <taxon>Fungi</taxon>
        <taxon>Dikarya</taxon>
        <taxon>Ascomycota</taxon>
        <taxon>Pezizomycotina</taxon>
        <taxon>Orbiliomycetes</taxon>
        <taxon>Orbiliales</taxon>
        <taxon>Orbiliaceae</taxon>
        <taxon>Orbilia</taxon>
    </lineage>
</organism>
<feature type="region of interest" description="Disordered" evidence="1">
    <location>
        <begin position="515"/>
        <end position="585"/>
    </location>
</feature>
<feature type="compositionally biased region" description="Polar residues" evidence="1">
    <location>
        <begin position="179"/>
        <end position="196"/>
    </location>
</feature>
<reference evidence="2 3" key="1">
    <citation type="submission" date="2019-10" db="EMBL/GenBank/DDBJ databases">
        <authorList>
            <person name="Palmer J.M."/>
        </authorList>
    </citation>
    <scope>NUCLEOTIDE SEQUENCE [LARGE SCALE GENOMIC DNA]</scope>
    <source>
        <strain evidence="2 3">TWF696</strain>
    </source>
</reference>
<dbReference type="InterPro" id="IPR032710">
    <property type="entry name" value="NTF2-like_dom_sf"/>
</dbReference>
<dbReference type="Gene3D" id="3.10.450.50">
    <property type="match status" value="1"/>
</dbReference>
<name>A0AAV9U7Y7_9PEZI</name>
<gene>
    <name evidence="2" type="ORF">TWF696_001972</name>
</gene>
<evidence type="ECO:0000313" key="3">
    <source>
        <dbReference type="Proteomes" id="UP001375240"/>
    </source>
</evidence>
<sequence length="585" mass="63580">MTKMAPNTGPLTSLYSDFLLDPKKEVLHPQAGLHYIASTGNSFHSASAIIAHLAREAILYSKKEQKLLSAVESRDSVVLEVATTIEFTNGGGALLPGLDDNFVADQTVYFPMVHIVHFEDNLIKQIRVYWEQGCLLKQLGVIGKSGKNWPIRTGEDQVKLVKSSVHAVADGAIDGGYDSQASSTRPSSKGSNQSNRESLQLFAPREIDEDVIRPAVVPPRAGIRPPTRQLHDIVGEEGTTTPPAVAQTPKAGAGKAPGRTFFVGQEIDEAHSTPDRKVTLHPKKFNHFEFDDEPPKPNETPKPVAPKRTSIYSKPGSSWDFADFTTPDKRSGKPSARNTRTFTWSDDEDAAASPAVKPSVKLAPRKATETDTHFDIVDETPQKAAQPARQPYVRKGNETNFTFSDDSPAHSGDNKPAEIPAARQTVVKNMEANWSNTSPLGQPKPVPNFSGINIGGDGMGGKKGSSRLWDFEDATPKKNGNGVANGGIRIAGNGMGGRKGTEAHWAFNDDDIVEEEQSPTQPEKGMIRISGNGMGGRKGTELHWGFGDGDEEEEEPAPLKKENAPIGRTRPVRNQSEPTKDFWDF</sequence>
<proteinExistence type="predicted"/>
<feature type="compositionally biased region" description="Basic and acidic residues" evidence="1">
    <location>
        <begin position="287"/>
        <end position="296"/>
    </location>
</feature>
<evidence type="ECO:0000256" key="1">
    <source>
        <dbReference type="SAM" id="MobiDB-lite"/>
    </source>
</evidence>
<feature type="region of interest" description="Disordered" evidence="1">
    <location>
        <begin position="173"/>
        <end position="196"/>
    </location>
</feature>
<accession>A0AAV9U7Y7</accession>